<accession>A0A1X9N631</accession>
<dbReference type="PANTHER" id="PTHR30118">
    <property type="entry name" value="HTH-TYPE TRANSCRIPTIONAL REGULATOR LEUO-RELATED"/>
    <property type="match status" value="1"/>
</dbReference>
<feature type="domain" description="HTH lysR-type" evidence="5">
    <location>
        <begin position="6"/>
        <end position="63"/>
    </location>
</feature>
<dbReference type="Pfam" id="PF00126">
    <property type="entry name" value="HTH_1"/>
    <property type="match status" value="1"/>
</dbReference>
<keyword evidence="4" id="KW-0804">Transcription</keyword>
<dbReference type="PANTHER" id="PTHR30118:SF15">
    <property type="entry name" value="TRANSCRIPTIONAL REGULATORY PROTEIN"/>
    <property type="match status" value="1"/>
</dbReference>
<evidence type="ECO:0000256" key="2">
    <source>
        <dbReference type="ARBA" id="ARBA00023015"/>
    </source>
</evidence>
<dbReference type="AlphaFoldDB" id="A0A1X9N631"/>
<dbReference type="EMBL" id="CP019343">
    <property type="protein sequence ID" value="ARN72731.1"/>
    <property type="molecule type" value="Genomic_DNA"/>
</dbReference>
<dbReference type="PRINTS" id="PR00039">
    <property type="entry name" value="HTHLYSR"/>
</dbReference>
<evidence type="ECO:0000256" key="4">
    <source>
        <dbReference type="ARBA" id="ARBA00023163"/>
    </source>
</evidence>
<reference evidence="6 7" key="1">
    <citation type="submission" date="2016-11" db="EMBL/GenBank/DDBJ databases">
        <title>Trade-off between light-utilization and light-protection in marine flavobacteria.</title>
        <authorList>
            <person name="Kumagai Y."/>
        </authorList>
    </citation>
    <scope>NUCLEOTIDE SEQUENCE [LARGE SCALE GENOMIC DNA]</scope>
    <source>
        <strain evidence="6 7">NBRC 107125</strain>
    </source>
</reference>
<dbReference type="InterPro" id="IPR036390">
    <property type="entry name" value="WH_DNA-bd_sf"/>
</dbReference>
<dbReference type="OrthoDB" id="8720143at2"/>
<keyword evidence="7" id="KW-1185">Reference proteome</keyword>
<evidence type="ECO:0000313" key="7">
    <source>
        <dbReference type="Proteomes" id="UP000193450"/>
    </source>
</evidence>
<dbReference type="InterPro" id="IPR005119">
    <property type="entry name" value="LysR_subst-bd"/>
</dbReference>
<dbReference type="GO" id="GO:0003700">
    <property type="term" value="F:DNA-binding transcription factor activity"/>
    <property type="evidence" value="ECO:0007669"/>
    <property type="project" value="InterPro"/>
</dbReference>
<protein>
    <recommendedName>
        <fullName evidence="5">HTH lysR-type domain-containing protein</fullName>
    </recommendedName>
</protein>
<proteinExistence type="inferred from homology"/>
<evidence type="ECO:0000256" key="1">
    <source>
        <dbReference type="ARBA" id="ARBA00009437"/>
    </source>
</evidence>
<dbReference type="Pfam" id="PF03466">
    <property type="entry name" value="LysR_substrate"/>
    <property type="match status" value="1"/>
</dbReference>
<dbReference type="SUPFAM" id="SSF46785">
    <property type="entry name" value="Winged helix' DNA-binding domain"/>
    <property type="match status" value="1"/>
</dbReference>
<gene>
    <name evidence="6" type="ORF">BST96_00530</name>
</gene>
<evidence type="ECO:0000313" key="6">
    <source>
        <dbReference type="EMBL" id="ARN72731.1"/>
    </source>
</evidence>
<dbReference type="SUPFAM" id="SSF53850">
    <property type="entry name" value="Periplasmic binding protein-like II"/>
    <property type="match status" value="1"/>
</dbReference>
<dbReference type="InterPro" id="IPR050389">
    <property type="entry name" value="LysR-type_TF"/>
</dbReference>
<comment type="similarity">
    <text evidence="1">Belongs to the LysR transcriptional regulatory family.</text>
</comment>
<dbReference type="RefSeq" id="WP_085756820.1">
    <property type="nucleotide sequence ID" value="NZ_CP019343.1"/>
</dbReference>
<name>A0A1X9N631_9GAMM</name>
<sequence>MNIRKLDLNLLVVFDAVMRERSVSKAAQTLSLTQPAVSNALGRLREMLDDPLLVRTRQGMEPTTRALEISAPVQQALMELDQCLLKPASFDPASSKQSFVIAATDYVAQLLMPRLLRLLEREAPGVKVRIKNFGSENPEAALESGEFDFAMGRFFDISSRLKQKLWLEEQLCCLVRKAHPQIKQRITLKQYLALGHVWVSSNERRGMVDRWLEEQGRQRTIVSVMPNYSTAAMVVAQTDLALVLPQRFAADFCHLLPVKVLPLPMRLGAFKVDILWHPRHGSTPGHQWMLEQLSNITSQI</sequence>
<dbReference type="InterPro" id="IPR036388">
    <property type="entry name" value="WH-like_DNA-bd_sf"/>
</dbReference>
<evidence type="ECO:0000256" key="3">
    <source>
        <dbReference type="ARBA" id="ARBA00023125"/>
    </source>
</evidence>
<dbReference type="GO" id="GO:0003677">
    <property type="term" value="F:DNA binding"/>
    <property type="evidence" value="ECO:0007669"/>
    <property type="project" value="UniProtKB-KW"/>
</dbReference>
<dbReference type="Proteomes" id="UP000193450">
    <property type="component" value="Chromosome"/>
</dbReference>
<dbReference type="CDD" id="cd08417">
    <property type="entry name" value="PBP2_Nitroaromatics_like"/>
    <property type="match status" value="1"/>
</dbReference>
<dbReference type="KEGG" id="osg:BST96_00530"/>
<organism evidence="6 7">
    <name type="scientific">Oceanicoccus sagamiensis</name>
    <dbReference type="NCBI Taxonomy" id="716816"/>
    <lineage>
        <taxon>Bacteria</taxon>
        <taxon>Pseudomonadati</taxon>
        <taxon>Pseudomonadota</taxon>
        <taxon>Gammaproteobacteria</taxon>
        <taxon>Cellvibrionales</taxon>
        <taxon>Spongiibacteraceae</taxon>
        <taxon>Oceanicoccus</taxon>
    </lineage>
</organism>
<dbReference type="InterPro" id="IPR000847">
    <property type="entry name" value="LysR_HTH_N"/>
</dbReference>
<evidence type="ECO:0000259" key="5">
    <source>
        <dbReference type="PROSITE" id="PS50931"/>
    </source>
</evidence>
<keyword evidence="2" id="KW-0805">Transcription regulation</keyword>
<dbReference type="STRING" id="716816.BST96_00530"/>
<dbReference type="Gene3D" id="1.10.10.10">
    <property type="entry name" value="Winged helix-like DNA-binding domain superfamily/Winged helix DNA-binding domain"/>
    <property type="match status" value="1"/>
</dbReference>
<keyword evidence="3" id="KW-0238">DNA-binding</keyword>
<dbReference type="Gene3D" id="3.40.190.10">
    <property type="entry name" value="Periplasmic binding protein-like II"/>
    <property type="match status" value="2"/>
</dbReference>
<dbReference type="InterPro" id="IPR037402">
    <property type="entry name" value="YidZ_PBP2"/>
</dbReference>
<dbReference type="PROSITE" id="PS50931">
    <property type="entry name" value="HTH_LYSR"/>
    <property type="match status" value="1"/>
</dbReference>